<organism evidence="2 3">
    <name type="scientific">Microdochium trichocladiopsis</name>
    <dbReference type="NCBI Taxonomy" id="1682393"/>
    <lineage>
        <taxon>Eukaryota</taxon>
        <taxon>Fungi</taxon>
        <taxon>Dikarya</taxon>
        <taxon>Ascomycota</taxon>
        <taxon>Pezizomycotina</taxon>
        <taxon>Sordariomycetes</taxon>
        <taxon>Xylariomycetidae</taxon>
        <taxon>Xylariales</taxon>
        <taxon>Microdochiaceae</taxon>
        <taxon>Microdochium</taxon>
    </lineage>
</organism>
<dbReference type="OrthoDB" id="37659at2759"/>
<protein>
    <submittedName>
        <fullName evidence="2">Uncharacterized protein</fullName>
    </submittedName>
</protein>
<feature type="compositionally biased region" description="Polar residues" evidence="1">
    <location>
        <begin position="365"/>
        <end position="380"/>
    </location>
</feature>
<reference evidence="2" key="1">
    <citation type="journal article" date="2021" name="Nat. Commun.">
        <title>Genetic determinants of endophytism in the Arabidopsis root mycobiome.</title>
        <authorList>
            <person name="Mesny F."/>
            <person name="Miyauchi S."/>
            <person name="Thiergart T."/>
            <person name="Pickel B."/>
            <person name="Atanasova L."/>
            <person name="Karlsson M."/>
            <person name="Huettel B."/>
            <person name="Barry K.W."/>
            <person name="Haridas S."/>
            <person name="Chen C."/>
            <person name="Bauer D."/>
            <person name="Andreopoulos W."/>
            <person name="Pangilinan J."/>
            <person name="LaButti K."/>
            <person name="Riley R."/>
            <person name="Lipzen A."/>
            <person name="Clum A."/>
            <person name="Drula E."/>
            <person name="Henrissat B."/>
            <person name="Kohler A."/>
            <person name="Grigoriev I.V."/>
            <person name="Martin F.M."/>
            <person name="Hacquard S."/>
        </authorList>
    </citation>
    <scope>NUCLEOTIDE SEQUENCE</scope>
    <source>
        <strain evidence="2">MPI-CAGE-CH-0230</strain>
    </source>
</reference>
<dbReference type="GeneID" id="70184013"/>
<evidence type="ECO:0000313" key="3">
    <source>
        <dbReference type="Proteomes" id="UP000756346"/>
    </source>
</evidence>
<feature type="region of interest" description="Disordered" evidence="1">
    <location>
        <begin position="1"/>
        <end position="134"/>
    </location>
</feature>
<feature type="compositionally biased region" description="Basic and acidic residues" evidence="1">
    <location>
        <begin position="1"/>
        <end position="10"/>
    </location>
</feature>
<feature type="compositionally biased region" description="Low complexity" evidence="1">
    <location>
        <begin position="29"/>
        <end position="60"/>
    </location>
</feature>
<name>A0A9P9BNM6_9PEZI</name>
<evidence type="ECO:0000256" key="1">
    <source>
        <dbReference type="SAM" id="MobiDB-lite"/>
    </source>
</evidence>
<dbReference type="AlphaFoldDB" id="A0A9P9BNM6"/>
<feature type="region of interest" description="Disordered" evidence="1">
    <location>
        <begin position="360"/>
        <end position="384"/>
    </location>
</feature>
<dbReference type="Proteomes" id="UP000756346">
    <property type="component" value="Unassembled WGS sequence"/>
</dbReference>
<evidence type="ECO:0000313" key="2">
    <source>
        <dbReference type="EMBL" id="KAH7027579.1"/>
    </source>
</evidence>
<dbReference type="RefSeq" id="XP_046010378.1">
    <property type="nucleotide sequence ID" value="XM_046154467.1"/>
</dbReference>
<feature type="compositionally biased region" description="Basic and acidic residues" evidence="1">
    <location>
        <begin position="432"/>
        <end position="442"/>
    </location>
</feature>
<accession>A0A9P9BNM6</accession>
<feature type="compositionally biased region" description="Low complexity" evidence="1">
    <location>
        <begin position="86"/>
        <end position="98"/>
    </location>
</feature>
<feature type="region of interest" description="Disordered" evidence="1">
    <location>
        <begin position="404"/>
        <end position="458"/>
    </location>
</feature>
<proteinExistence type="predicted"/>
<feature type="compositionally biased region" description="Basic and acidic residues" evidence="1">
    <location>
        <begin position="71"/>
        <end position="84"/>
    </location>
</feature>
<comment type="caution">
    <text evidence="2">The sequence shown here is derived from an EMBL/GenBank/DDBJ whole genome shotgun (WGS) entry which is preliminary data.</text>
</comment>
<sequence length="458" mass="47526">MAEWKQKEAALDADPSETLPPYSIEDSGHSLAGGSSAPASVSGRQDGTRSTSSSGLATTSPPAPPAAESIVDSKTRLAAAERARSTPTAAAGPTAAEPFNFPSDATLPPYSPADTGAGPGHGAGSPPSSTSGQLPIVIPQVRSRADSPFLSAYSQDLLRYGIPQDTWLSFVDTLSAFLTANVSEKALSHAADIGRQISDVPTDLGRSIADSAKSVGRGIAQSAKKGNIFGVATGLVGGAIGLTVGTGLKLAASATTLPGKAAIAVMSPPQTPGERAAAYALVANGKWLGQRGLMAQVLNSMQVAQLLGVSMEKLLQDTQAARAQQGMAGNFGAGGLSTNATPLEHLRGVVADLDVPVDEDAGLSPTMSGKSPKASTSATKNDSKHLEELGQATIWLVVTQDKYNGQESKGKSRNDDMDKFGLRGNFGYDPQDYGRDTKERRSRDRRRRRDSTSKDRLR</sequence>
<gene>
    <name evidence="2" type="ORF">B0I36DRAFT_327400</name>
</gene>
<dbReference type="EMBL" id="JAGTJQ010000007">
    <property type="protein sequence ID" value="KAH7027579.1"/>
    <property type="molecule type" value="Genomic_DNA"/>
</dbReference>
<keyword evidence="3" id="KW-1185">Reference proteome</keyword>
<feature type="compositionally biased region" description="Basic and acidic residues" evidence="1">
    <location>
        <begin position="408"/>
        <end position="421"/>
    </location>
</feature>